<keyword evidence="1" id="KW-0040">ANK repeat</keyword>
<sequence length="870" mass="97865">MASHFSRPTEQKTTAAKAIAVLVLVGEQCRPEVARPGLAGQALAFTLRALRVPPRNAGWRAWAKAQLKTWEMIYSDILDDIPEKEIPTSDFEPSPQSQKEYCRMSPIKTRSSALAGVSTCNPSQDSCLSNRDDAAHDESCPNTPSRAQSPFPRESTSSSLPAISEASQGSRSEASWRYCTQQCFRGLDRQFSTRELQPDLSHKTQSKLLALATTRLGRIPTVPFDDVIKGKGRRINILLRGPTGVGKTFTVEATAEWYKLPLYSISAAELTIDHGDLYALESRLDSIFKVAKHFNAVLLLDEADAFMVQRTSHLDEHNRLLTVFLRNLEYYEGILFLTSNRAIKFDDAILSRIHLTIKYGDLTMETRREIWKHFLSKAHTPEGPSSIKGEDLHRLESLRLNGHQIKNLTSIAHALATFDGRRMSYGHLEMAAKSNEKFVEAFANLSVERIDTEDDEDEDDVDRLAIELARKATVAASREEMHANIHEDSKEVVAIYPGNGIEPFEQKGILIAISDCVNGDTSAVQKYLETSSEAQLFVRGRESDGKTTLIRAAAGPSSEMVLLLIKHGAEVNAVDNYGRSPLMEAALFGWVDNVKILLQQGADKNTRDGENRQAIDLARDHYKNRRERYKRAGGDFTSNRRPDYIEDTVRRDIDRQEIVRLLGGENRKSKIVFGSPPTISLSRSYSFTPSPMRNSLVLHGPIEEYPITRSWKTVARLERGGKFRSVGAMSGWSHCSMQSLRVDGRQWTDDVFYISELTGHLLPPHSCDQGKDGRYNACHAEKQLIAYFIDRHVFLPRNRLADLKMEGKIEWAEDELQKFLSDTGIGREVASLRKRKKDLEHELFDGDEKLVGKHDEIKALKLSSSLLKQP</sequence>
<dbReference type="InterPro" id="IPR027417">
    <property type="entry name" value="P-loop_NTPase"/>
</dbReference>
<evidence type="ECO:0000259" key="3">
    <source>
        <dbReference type="SMART" id="SM00382"/>
    </source>
</evidence>
<dbReference type="AlphaFoldDB" id="A0A8H6UV52"/>
<dbReference type="GO" id="GO:0005524">
    <property type="term" value="F:ATP binding"/>
    <property type="evidence" value="ECO:0007669"/>
    <property type="project" value="InterPro"/>
</dbReference>
<dbReference type="CDD" id="cd19481">
    <property type="entry name" value="RecA-like_protease"/>
    <property type="match status" value="1"/>
</dbReference>
<dbReference type="Pfam" id="PF00004">
    <property type="entry name" value="AAA"/>
    <property type="match status" value="1"/>
</dbReference>
<accession>A0A8H6UV52</accession>
<dbReference type="Gene3D" id="1.25.40.20">
    <property type="entry name" value="Ankyrin repeat-containing domain"/>
    <property type="match status" value="1"/>
</dbReference>
<dbReference type="InterPro" id="IPR003593">
    <property type="entry name" value="AAA+_ATPase"/>
</dbReference>
<feature type="compositionally biased region" description="Basic and acidic residues" evidence="2">
    <location>
        <begin position="130"/>
        <end position="139"/>
    </location>
</feature>
<dbReference type="Proteomes" id="UP000662466">
    <property type="component" value="Unassembled WGS sequence"/>
</dbReference>
<dbReference type="SMART" id="SM00382">
    <property type="entry name" value="AAA"/>
    <property type="match status" value="1"/>
</dbReference>
<dbReference type="PROSITE" id="PS50088">
    <property type="entry name" value="ANK_REPEAT"/>
    <property type="match status" value="2"/>
</dbReference>
<comment type="caution">
    <text evidence="4">The sequence shown here is derived from an EMBL/GenBank/DDBJ whole genome shotgun (WGS) entry which is preliminary data.</text>
</comment>
<name>A0A8H6UV52_9EURO</name>
<reference evidence="4" key="1">
    <citation type="submission" date="2020-06" db="EMBL/GenBank/DDBJ databases">
        <title>Draft genome sequences of strains closely related to Aspergillus parafelis and Aspergillus hiratsukae.</title>
        <authorList>
            <person name="Dos Santos R.A.C."/>
            <person name="Rivero-Menendez O."/>
            <person name="Steenwyk J.L."/>
            <person name="Mead M.E."/>
            <person name="Goldman G.H."/>
            <person name="Alastruey-Izquierdo A."/>
            <person name="Rokas A."/>
        </authorList>
    </citation>
    <scope>NUCLEOTIDE SEQUENCE</scope>
    <source>
        <strain evidence="4">CNM-CM6106</strain>
    </source>
</reference>
<dbReference type="SMART" id="SM00248">
    <property type="entry name" value="ANK"/>
    <property type="match status" value="2"/>
</dbReference>
<feature type="region of interest" description="Disordered" evidence="2">
    <location>
        <begin position="125"/>
        <end position="168"/>
    </location>
</feature>
<gene>
    <name evidence="4" type="ORF">CNMCM6106_001579</name>
</gene>
<evidence type="ECO:0000313" key="5">
    <source>
        <dbReference type="Proteomes" id="UP000662466"/>
    </source>
</evidence>
<feature type="repeat" description="ANK" evidence="1">
    <location>
        <begin position="544"/>
        <end position="576"/>
    </location>
</feature>
<dbReference type="PANTHER" id="PTHR46411">
    <property type="entry name" value="FAMILY ATPASE, PUTATIVE-RELATED"/>
    <property type="match status" value="1"/>
</dbReference>
<dbReference type="GO" id="GO:0016887">
    <property type="term" value="F:ATP hydrolysis activity"/>
    <property type="evidence" value="ECO:0007669"/>
    <property type="project" value="InterPro"/>
</dbReference>
<dbReference type="PROSITE" id="PS50297">
    <property type="entry name" value="ANK_REP_REGION"/>
    <property type="match status" value="2"/>
</dbReference>
<feature type="repeat" description="ANK" evidence="1">
    <location>
        <begin position="577"/>
        <end position="609"/>
    </location>
</feature>
<evidence type="ECO:0000256" key="1">
    <source>
        <dbReference type="PROSITE-ProRule" id="PRU00023"/>
    </source>
</evidence>
<dbReference type="PANTHER" id="PTHR46411:SF3">
    <property type="entry name" value="AAA+ ATPASE DOMAIN-CONTAINING PROTEIN"/>
    <property type="match status" value="1"/>
</dbReference>
<feature type="compositionally biased region" description="Polar residues" evidence="2">
    <location>
        <begin position="140"/>
        <end position="168"/>
    </location>
</feature>
<evidence type="ECO:0000256" key="2">
    <source>
        <dbReference type="SAM" id="MobiDB-lite"/>
    </source>
</evidence>
<dbReference type="InterPro" id="IPR003959">
    <property type="entry name" value="ATPase_AAA_core"/>
</dbReference>
<protein>
    <recommendedName>
        <fullName evidence="3">AAA+ ATPase domain-containing protein</fullName>
    </recommendedName>
</protein>
<evidence type="ECO:0000313" key="4">
    <source>
        <dbReference type="EMBL" id="KAF7165389.1"/>
    </source>
</evidence>
<dbReference type="InterPro" id="IPR002110">
    <property type="entry name" value="Ankyrin_rpt"/>
</dbReference>
<dbReference type="Gene3D" id="3.40.50.300">
    <property type="entry name" value="P-loop containing nucleotide triphosphate hydrolases"/>
    <property type="match status" value="1"/>
</dbReference>
<organism evidence="4 5">
    <name type="scientific">Aspergillus hiratsukae</name>
    <dbReference type="NCBI Taxonomy" id="1194566"/>
    <lineage>
        <taxon>Eukaryota</taxon>
        <taxon>Fungi</taxon>
        <taxon>Dikarya</taxon>
        <taxon>Ascomycota</taxon>
        <taxon>Pezizomycotina</taxon>
        <taxon>Eurotiomycetes</taxon>
        <taxon>Eurotiomycetidae</taxon>
        <taxon>Eurotiales</taxon>
        <taxon>Aspergillaceae</taxon>
        <taxon>Aspergillus</taxon>
        <taxon>Aspergillus subgen. Fumigati</taxon>
    </lineage>
</organism>
<dbReference type="InterPro" id="IPR057517">
    <property type="entry name" value="SsdA-like_C"/>
</dbReference>
<dbReference type="Pfam" id="PF12796">
    <property type="entry name" value="Ank_2"/>
    <property type="match status" value="1"/>
</dbReference>
<dbReference type="SUPFAM" id="SSF48403">
    <property type="entry name" value="Ankyrin repeat"/>
    <property type="match status" value="1"/>
</dbReference>
<dbReference type="InterPro" id="IPR036770">
    <property type="entry name" value="Ankyrin_rpt-contain_sf"/>
</dbReference>
<feature type="domain" description="AAA+ ATPase" evidence="3">
    <location>
        <begin position="233"/>
        <end position="361"/>
    </location>
</feature>
<dbReference type="Pfam" id="PF24120">
    <property type="entry name" value="SsdA_C"/>
    <property type="match status" value="1"/>
</dbReference>
<dbReference type="EMBL" id="JACBAF010002169">
    <property type="protein sequence ID" value="KAF7165389.1"/>
    <property type="molecule type" value="Genomic_DNA"/>
</dbReference>
<proteinExistence type="predicted"/>
<dbReference type="SUPFAM" id="SSF52540">
    <property type="entry name" value="P-loop containing nucleoside triphosphate hydrolases"/>
    <property type="match status" value="1"/>
</dbReference>